<dbReference type="RefSeq" id="WP_146647705.1">
    <property type="nucleotide sequence ID" value="NZ_CP012333.1"/>
</dbReference>
<name>A0A0K1PTE9_9BACT</name>
<evidence type="ECO:0000256" key="1">
    <source>
        <dbReference type="SAM" id="MobiDB-lite"/>
    </source>
</evidence>
<dbReference type="OrthoDB" id="5504520at2"/>
<evidence type="ECO:0000313" key="4">
    <source>
        <dbReference type="Proteomes" id="UP000064967"/>
    </source>
</evidence>
<keyword evidence="2" id="KW-0812">Transmembrane</keyword>
<evidence type="ECO:0000313" key="3">
    <source>
        <dbReference type="EMBL" id="AKU96409.1"/>
    </source>
</evidence>
<proteinExistence type="predicted"/>
<dbReference type="Proteomes" id="UP000064967">
    <property type="component" value="Chromosome"/>
</dbReference>
<keyword evidence="4" id="KW-1185">Reference proteome</keyword>
<feature type="compositionally biased region" description="Acidic residues" evidence="1">
    <location>
        <begin position="240"/>
        <end position="256"/>
    </location>
</feature>
<accession>A0A0K1PTE9</accession>
<protein>
    <submittedName>
        <fullName evidence="3">Uncharacterized protein</fullName>
    </submittedName>
</protein>
<dbReference type="KEGG" id="llu:AKJ09_03073"/>
<organism evidence="3 4">
    <name type="scientific">Labilithrix luteola</name>
    <dbReference type="NCBI Taxonomy" id="1391654"/>
    <lineage>
        <taxon>Bacteria</taxon>
        <taxon>Pseudomonadati</taxon>
        <taxon>Myxococcota</taxon>
        <taxon>Polyangia</taxon>
        <taxon>Polyangiales</taxon>
        <taxon>Labilitrichaceae</taxon>
        <taxon>Labilithrix</taxon>
    </lineage>
</organism>
<evidence type="ECO:0000256" key="2">
    <source>
        <dbReference type="SAM" id="Phobius"/>
    </source>
</evidence>
<feature type="transmembrane region" description="Helical" evidence="2">
    <location>
        <begin position="61"/>
        <end position="79"/>
    </location>
</feature>
<dbReference type="AlphaFoldDB" id="A0A0K1PTE9"/>
<gene>
    <name evidence="3" type="ORF">AKJ09_03073</name>
</gene>
<dbReference type="STRING" id="1391654.AKJ09_03073"/>
<sequence length="263" mass="27920">MSSKKKKNAAKRHDRRFIAQSGNSPWIPRVAGGLGAAALGASAWAYAYGQSFEADEKLKVIPQYLLAGGAVLTGIAIWFGTSSEAPVRVGDPGIGIERGEVRRIPWWGVESITFEPGNLALAVVGRDEAGIDWSFKVPVKSHPDAVGWIVSEATARIPKRVDISDDLREKLPAAAPHAGLAVDLEPLQIVGRKCAATGKTISYEPDGRICTRCERVYLKTAVPKKCKCGASLAHLRGEDEASGADETGDSEADDEKAAEAASS</sequence>
<dbReference type="EMBL" id="CP012333">
    <property type="protein sequence ID" value="AKU96409.1"/>
    <property type="molecule type" value="Genomic_DNA"/>
</dbReference>
<feature type="region of interest" description="Disordered" evidence="1">
    <location>
        <begin position="237"/>
        <end position="263"/>
    </location>
</feature>
<keyword evidence="2" id="KW-0472">Membrane</keyword>
<keyword evidence="2" id="KW-1133">Transmembrane helix</keyword>
<reference evidence="3 4" key="1">
    <citation type="submission" date="2015-08" db="EMBL/GenBank/DDBJ databases">
        <authorList>
            <person name="Babu N.S."/>
            <person name="Beckwith C.J."/>
            <person name="Beseler K.G."/>
            <person name="Brison A."/>
            <person name="Carone J.V."/>
            <person name="Caskin T.P."/>
            <person name="Diamond M."/>
            <person name="Durham M.E."/>
            <person name="Foxe J.M."/>
            <person name="Go M."/>
            <person name="Henderson B.A."/>
            <person name="Jones I.B."/>
            <person name="McGettigan J.A."/>
            <person name="Micheletti S.J."/>
            <person name="Nasrallah M.E."/>
            <person name="Ortiz D."/>
            <person name="Piller C.R."/>
            <person name="Privatt S.R."/>
            <person name="Schneider S.L."/>
            <person name="Sharp S."/>
            <person name="Smith T.C."/>
            <person name="Stanton J.D."/>
            <person name="Ullery H.E."/>
            <person name="Wilson R.J."/>
            <person name="Serrano M.G."/>
            <person name="Buck G."/>
            <person name="Lee V."/>
            <person name="Wang Y."/>
            <person name="Carvalho R."/>
            <person name="Voegtly L."/>
            <person name="Shi R."/>
            <person name="Duckworth R."/>
            <person name="Johnson A."/>
            <person name="Loviza R."/>
            <person name="Walstead R."/>
            <person name="Shah Z."/>
            <person name="Kiflezghi M."/>
            <person name="Wade K."/>
            <person name="Ball S.L."/>
            <person name="Bradley K.W."/>
            <person name="Asai D.J."/>
            <person name="Bowman C.A."/>
            <person name="Russell D.A."/>
            <person name="Pope W.H."/>
            <person name="Jacobs-Sera D."/>
            <person name="Hendrix R.W."/>
            <person name="Hatfull G.F."/>
        </authorList>
    </citation>
    <scope>NUCLEOTIDE SEQUENCE [LARGE SCALE GENOMIC DNA]</scope>
    <source>
        <strain evidence="3 4">DSM 27648</strain>
    </source>
</reference>